<accession>A0A132C2S9</accession>
<feature type="domain" description="HTH merR-type" evidence="2">
    <location>
        <begin position="1"/>
        <end position="70"/>
    </location>
</feature>
<dbReference type="InterPro" id="IPR000551">
    <property type="entry name" value="MerR-type_HTH_dom"/>
</dbReference>
<dbReference type="GO" id="GO:0003700">
    <property type="term" value="F:DNA-binding transcription factor activity"/>
    <property type="evidence" value="ECO:0007669"/>
    <property type="project" value="InterPro"/>
</dbReference>
<evidence type="ECO:0000256" key="1">
    <source>
        <dbReference type="ARBA" id="ARBA00023125"/>
    </source>
</evidence>
<keyword evidence="4" id="KW-1185">Reference proteome</keyword>
<dbReference type="CDD" id="cd04785">
    <property type="entry name" value="HTH_CadR-PbrR-like"/>
    <property type="match status" value="1"/>
</dbReference>
<dbReference type="GO" id="GO:0003677">
    <property type="term" value="F:DNA binding"/>
    <property type="evidence" value="ECO:0007669"/>
    <property type="project" value="UniProtKB-KW"/>
</dbReference>
<reference evidence="3 4" key="1">
    <citation type="submission" date="2015-12" db="EMBL/GenBank/DDBJ databases">
        <title>Genome sequence of the marine Rhodobacteraceae strain O3.65, Candidatus Tritonibacter horizontis.</title>
        <authorList>
            <person name="Poehlein A."/>
            <person name="Giebel H.A."/>
            <person name="Voget S."/>
            <person name="Brinkhoff T."/>
        </authorList>
    </citation>
    <scope>NUCLEOTIDE SEQUENCE [LARGE SCALE GENOMIC DNA]</scope>
    <source>
        <strain evidence="3 4">O3.65</strain>
    </source>
</reference>
<comment type="caution">
    <text evidence="3">The sequence shown here is derived from an EMBL/GenBank/DDBJ whole genome shotgun (WGS) entry which is preliminary data.</text>
</comment>
<dbReference type="PANTHER" id="PTHR30204:SF92">
    <property type="entry name" value="HTH-TYPE TRANSCRIPTIONAL REGULATOR ZNTR"/>
    <property type="match status" value="1"/>
</dbReference>
<dbReference type="PROSITE" id="PS00552">
    <property type="entry name" value="HTH_MERR_1"/>
    <property type="match status" value="1"/>
</dbReference>
<dbReference type="PANTHER" id="PTHR30204">
    <property type="entry name" value="REDOX-CYCLING DRUG-SENSING TRANSCRIPTIONAL ACTIVATOR SOXR"/>
    <property type="match status" value="1"/>
</dbReference>
<dbReference type="PATRIC" id="fig|1768241.3.peg.291"/>
<dbReference type="InterPro" id="IPR009061">
    <property type="entry name" value="DNA-bd_dom_put_sf"/>
</dbReference>
<dbReference type="PRINTS" id="PR00040">
    <property type="entry name" value="HTHMERR"/>
</dbReference>
<dbReference type="OrthoDB" id="9802944at2"/>
<proteinExistence type="predicted"/>
<dbReference type="Gene3D" id="1.10.1660.10">
    <property type="match status" value="1"/>
</dbReference>
<dbReference type="PROSITE" id="PS50937">
    <property type="entry name" value="HTH_MERR_2"/>
    <property type="match status" value="1"/>
</dbReference>
<dbReference type="AlphaFoldDB" id="A0A132C2S9"/>
<evidence type="ECO:0000259" key="2">
    <source>
        <dbReference type="PROSITE" id="PS50937"/>
    </source>
</evidence>
<dbReference type="EMBL" id="LPUY01000008">
    <property type="protein sequence ID" value="KUP94955.1"/>
    <property type="molecule type" value="Genomic_DNA"/>
</dbReference>
<evidence type="ECO:0000313" key="3">
    <source>
        <dbReference type="EMBL" id="KUP94955.1"/>
    </source>
</evidence>
<sequence length="138" mass="15231">MFSIGALSKSTGVKVPTIRYYEQIGLIAPATRNAGNQRRYDQAGLERLGFIKHARDLGFGLEEIRELMALNGELGQDCRAADELARAQLEKVRARIARLRRLETELERITHLCVDGAGGTCQVLTALGDHSQCLGQHD</sequence>
<dbReference type="SMART" id="SM00422">
    <property type="entry name" value="HTH_MERR"/>
    <property type="match status" value="1"/>
</dbReference>
<protein>
    <submittedName>
        <fullName evidence="3">HTH-type transcriptional regulator ZntR</fullName>
    </submittedName>
</protein>
<organism evidence="3 4">
    <name type="scientific">Tritonibacter horizontis</name>
    <dbReference type="NCBI Taxonomy" id="1768241"/>
    <lineage>
        <taxon>Bacteria</taxon>
        <taxon>Pseudomonadati</taxon>
        <taxon>Pseudomonadota</taxon>
        <taxon>Alphaproteobacteria</taxon>
        <taxon>Rhodobacterales</taxon>
        <taxon>Paracoccaceae</taxon>
        <taxon>Tritonibacter</taxon>
    </lineage>
</organism>
<dbReference type="RefSeq" id="WP_068239648.1">
    <property type="nucleotide sequence ID" value="NZ_LPUY01000008.1"/>
</dbReference>
<keyword evidence="1" id="KW-0238">DNA-binding</keyword>
<dbReference type="InterPro" id="IPR047057">
    <property type="entry name" value="MerR_fam"/>
</dbReference>
<dbReference type="Proteomes" id="UP000068382">
    <property type="component" value="Unassembled WGS sequence"/>
</dbReference>
<gene>
    <name evidence="3" type="primary">zntR_1</name>
    <name evidence="3" type="ORF">TRIHO_02910</name>
</gene>
<dbReference type="Pfam" id="PF13411">
    <property type="entry name" value="MerR_1"/>
    <property type="match status" value="1"/>
</dbReference>
<evidence type="ECO:0000313" key="4">
    <source>
        <dbReference type="Proteomes" id="UP000068382"/>
    </source>
</evidence>
<dbReference type="SUPFAM" id="SSF46955">
    <property type="entry name" value="Putative DNA-binding domain"/>
    <property type="match status" value="1"/>
</dbReference>
<name>A0A132C2S9_9RHOB</name>